<proteinExistence type="predicted"/>
<keyword evidence="2" id="KW-0812">Transmembrane</keyword>
<evidence type="ECO:0000313" key="3">
    <source>
        <dbReference type="EMBL" id="KAJ0968317.1"/>
    </source>
</evidence>
<evidence type="ECO:0000256" key="2">
    <source>
        <dbReference type="SAM" id="Phobius"/>
    </source>
</evidence>
<feature type="compositionally biased region" description="Low complexity" evidence="1">
    <location>
        <begin position="89"/>
        <end position="99"/>
    </location>
</feature>
<feature type="transmembrane region" description="Helical" evidence="2">
    <location>
        <begin position="23"/>
        <end position="44"/>
    </location>
</feature>
<sequence>MVNTLTANPSLLSLLASSAPPPIAIVALVSPLSLSSLLISFFVLDPLDQFVMASGDDFAYHEWLKKGASRSGSQGGSPDRASAGSGPKRSSVSSGRARGSSSSARKEFLRKFIDCEILTENLEDWFSGSCEESAFRKPVFDVPFELTALQSFDYALEDVSFQQLIRMPNALYASTSDAVEATAHLAIEDFLHASVKGLWETFWGQDVPMPFSVACIHSNELQILSSWRGQLPVES</sequence>
<dbReference type="OrthoDB" id="1890226at2759"/>
<protein>
    <submittedName>
        <fullName evidence="3">Uncharacterized protein</fullName>
    </submittedName>
</protein>
<dbReference type="PANTHER" id="PTHR35118:SF3">
    <property type="entry name" value="PROTEIN KINASE SUPERFAMILY PROTEIN"/>
    <property type="match status" value="1"/>
</dbReference>
<accession>A0A9D5C7X4</accession>
<keyword evidence="2" id="KW-0472">Membrane</keyword>
<dbReference type="PANTHER" id="PTHR35118">
    <property type="entry name" value="KINASE FAMILY PROTEIN"/>
    <property type="match status" value="1"/>
</dbReference>
<keyword evidence="2" id="KW-1133">Transmembrane helix</keyword>
<dbReference type="AlphaFoldDB" id="A0A9D5C7X4"/>
<gene>
    <name evidence="3" type="ORF">J5N97_025234</name>
</gene>
<reference evidence="3" key="2">
    <citation type="journal article" date="2022" name="Hortic Res">
        <title>The genome of Dioscorea zingiberensis sheds light on the biosynthesis, origin and evolution of the medicinally important diosgenin saponins.</title>
        <authorList>
            <person name="Li Y."/>
            <person name="Tan C."/>
            <person name="Li Z."/>
            <person name="Guo J."/>
            <person name="Li S."/>
            <person name="Chen X."/>
            <person name="Wang C."/>
            <person name="Dai X."/>
            <person name="Yang H."/>
            <person name="Song W."/>
            <person name="Hou L."/>
            <person name="Xu J."/>
            <person name="Tong Z."/>
            <person name="Xu A."/>
            <person name="Yuan X."/>
            <person name="Wang W."/>
            <person name="Yang Q."/>
            <person name="Chen L."/>
            <person name="Sun Z."/>
            <person name="Wang K."/>
            <person name="Pan B."/>
            <person name="Chen J."/>
            <person name="Bao Y."/>
            <person name="Liu F."/>
            <person name="Qi X."/>
            <person name="Gang D.R."/>
            <person name="Wen J."/>
            <person name="Li J."/>
        </authorList>
    </citation>
    <scope>NUCLEOTIDE SEQUENCE</scope>
    <source>
        <strain evidence="3">Dzin_1.0</strain>
    </source>
</reference>
<feature type="region of interest" description="Disordered" evidence="1">
    <location>
        <begin position="68"/>
        <end position="99"/>
    </location>
</feature>
<reference evidence="3" key="1">
    <citation type="submission" date="2021-03" db="EMBL/GenBank/DDBJ databases">
        <authorList>
            <person name="Li Z."/>
            <person name="Yang C."/>
        </authorList>
    </citation>
    <scope>NUCLEOTIDE SEQUENCE</scope>
    <source>
        <strain evidence="3">Dzin_1.0</strain>
        <tissue evidence="3">Leaf</tissue>
    </source>
</reference>
<comment type="caution">
    <text evidence="3">The sequence shown here is derived from an EMBL/GenBank/DDBJ whole genome shotgun (WGS) entry which is preliminary data.</text>
</comment>
<organism evidence="3 4">
    <name type="scientific">Dioscorea zingiberensis</name>
    <dbReference type="NCBI Taxonomy" id="325984"/>
    <lineage>
        <taxon>Eukaryota</taxon>
        <taxon>Viridiplantae</taxon>
        <taxon>Streptophyta</taxon>
        <taxon>Embryophyta</taxon>
        <taxon>Tracheophyta</taxon>
        <taxon>Spermatophyta</taxon>
        <taxon>Magnoliopsida</taxon>
        <taxon>Liliopsida</taxon>
        <taxon>Dioscoreales</taxon>
        <taxon>Dioscoreaceae</taxon>
        <taxon>Dioscorea</taxon>
    </lineage>
</organism>
<name>A0A9D5C7X4_9LILI</name>
<dbReference type="Proteomes" id="UP001085076">
    <property type="component" value="Miscellaneous, Linkage group lg07"/>
</dbReference>
<keyword evidence="4" id="KW-1185">Reference proteome</keyword>
<evidence type="ECO:0000256" key="1">
    <source>
        <dbReference type="SAM" id="MobiDB-lite"/>
    </source>
</evidence>
<dbReference type="EMBL" id="JAGGNH010000007">
    <property type="protein sequence ID" value="KAJ0968317.1"/>
    <property type="molecule type" value="Genomic_DNA"/>
</dbReference>
<evidence type="ECO:0000313" key="4">
    <source>
        <dbReference type="Proteomes" id="UP001085076"/>
    </source>
</evidence>